<evidence type="ECO:0000256" key="1">
    <source>
        <dbReference type="SAM" id="Phobius"/>
    </source>
</evidence>
<dbReference type="OrthoDB" id="3550957at2759"/>
<proteinExistence type="predicted"/>
<accession>A0A9W9EX05</accession>
<comment type="caution">
    <text evidence="2">The sequence shown here is derived from an EMBL/GenBank/DDBJ whole genome shotgun (WGS) entry which is preliminary data.</text>
</comment>
<protein>
    <recommendedName>
        <fullName evidence="4">Membrane fusion mating protein FIG1</fullName>
    </recommendedName>
</protein>
<dbReference type="Pfam" id="PF12351">
    <property type="entry name" value="Fig1"/>
    <property type="match status" value="1"/>
</dbReference>
<dbReference type="GeneID" id="81359566"/>
<evidence type="ECO:0008006" key="4">
    <source>
        <dbReference type="Google" id="ProtNLM"/>
    </source>
</evidence>
<sequence>MTFVIVSANQDWATQEMVADAVLLAGCTSNGMSGIYLLSLRYNAPADSFTTAPGQVNTLIAHSIHNVSQTGNGTTLEVRAGYMGLCVGQVEQALDEVRVCSSSAKTLAKFISAETKTVTHGISSIETTPDPLNLIMVAEEFRQKIVFDGFIYLTIVVCLVAFVLLSTFPAWHEERDEDGSVVEVKPFPSRPVTQAIAIALVVGFGLGLVSILWQHINSSSTASMAETLTYGAVSGHVGAGAMALGWVAIGIIGVVGLGIVAMIMSISLIRLSTDDD</sequence>
<dbReference type="PANTHER" id="PTHR28092:SF1">
    <property type="entry name" value="FACTOR-INDUCED GENE 1 PROTEIN"/>
    <property type="match status" value="1"/>
</dbReference>
<dbReference type="EMBL" id="JAPQKI010000009">
    <property type="protein sequence ID" value="KAJ5089411.1"/>
    <property type="molecule type" value="Genomic_DNA"/>
</dbReference>
<dbReference type="GO" id="GO:0016020">
    <property type="term" value="C:membrane"/>
    <property type="evidence" value="ECO:0007669"/>
    <property type="project" value="InterPro"/>
</dbReference>
<reference evidence="2" key="2">
    <citation type="journal article" date="2023" name="IMA Fungus">
        <title>Comparative genomic study of the Penicillium genus elucidates a diverse pangenome and 15 lateral gene transfer events.</title>
        <authorList>
            <person name="Petersen C."/>
            <person name="Sorensen T."/>
            <person name="Nielsen M.R."/>
            <person name="Sondergaard T.E."/>
            <person name="Sorensen J.L."/>
            <person name="Fitzpatrick D.A."/>
            <person name="Frisvad J.C."/>
            <person name="Nielsen K.L."/>
        </authorList>
    </citation>
    <scope>NUCLEOTIDE SEQUENCE</scope>
    <source>
        <strain evidence="2">IBT 30761</strain>
    </source>
</reference>
<reference evidence="2" key="1">
    <citation type="submission" date="2022-11" db="EMBL/GenBank/DDBJ databases">
        <authorList>
            <person name="Petersen C."/>
        </authorList>
    </citation>
    <scope>NUCLEOTIDE SEQUENCE</scope>
    <source>
        <strain evidence="2">IBT 30761</strain>
    </source>
</reference>
<dbReference type="PANTHER" id="PTHR28092">
    <property type="entry name" value="FACTOR-INDUCED GENE 1 PROTEIN"/>
    <property type="match status" value="1"/>
</dbReference>
<feature type="transmembrane region" description="Helical" evidence="1">
    <location>
        <begin position="150"/>
        <end position="172"/>
    </location>
</feature>
<dbReference type="InterPro" id="IPR033481">
    <property type="entry name" value="Dni1/Fig1"/>
</dbReference>
<dbReference type="AlphaFoldDB" id="A0A9W9EX05"/>
<evidence type="ECO:0000313" key="2">
    <source>
        <dbReference type="EMBL" id="KAJ5089411.1"/>
    </source>
</evidence>
<organism evidence="2 3">
    <name type="scientific">Penicillium argentinense</name>
    <dbReference type="NCBI Taxonomy" id="1131581"/>
    <lineage>
        <taxon>Eukaryota</taxon>
        <taxon>Fungi</taxon>
        <taxon>Dikarya</taxon>
        <taxon>Ascomycota</taxon>
        <taxon>Pezizomycotina</taxon>
        <taxon>Eurotiomycetes</taxon>
        <taxon>Eurotiomycetidae</taxon>
        <taxon>Eurotiales</taxon>
        <taxon>Aspergillaceae</taxon>
        <taxon>Penicillium</taxon>
    </lineage>
</organism>
<evidence type="ECO:0000313" key="3">
    <source>
        <dbReference type="Proteomes" id="UP001149074"/>
    </source>
</evidence>
<keyword evidence="1" id="KW-1133">Transmembrane helix</keyword>
<name>A0A9W9EX05_9EURO</name>
<dbReference type="Proteomes" id="UP001149074">
    <property type="component" value="Unassembled WGS sequence"/>
</dbReference>
<dbReference type="GO" id="GO:0000747">
    <property type="term" value="P:conjugation with cellular fusion"/>
    <property type="evidence" value="ECO:0007669"/>
    <property type="project" value="TreeGrafter"/>
</dbReference>
<keyword evidence="1" id="KW-0472">Membrane</keyword>
<gene>
    <name evidence="2" type="ORF">N7532_008095</name>
</gene>
<keyword evidence="1" id="KW-0812">Transmembrane</keyword>
<dbReference type="GO" id="GO:0043332">
    <property type="term" value="C:mating projection tip"/>
    <property type="evidence" value="ECO:0007669"/>
    <property type="project" value="TreeGrafter"/>
</dbReference>
<feature type="transmembrane region" description="Helical" evidence="1">
    <location>
        <begin position="243"/>
        <end position="269"/>
    </location>
</feature>
<feature type="transmembrane region" description="Helical" evidence="1">
    <location>
        <begin position="192"/>
        <end position="213"/>
    </location>
</feature>
<keyword evidence="3" id="KW-1185">Reference proteome</keyword>
<dbReference type="RefSeq" id="XP_056471393.1">
    <property type="nucleotide sequence ID" value="XM_056620587.1"/>
</dbReference>